<evidence type="ECO:0000256" key="2">
    <source>
        <dbReference type="SAM" id="MobiDB-lite"/>
    </source>
</evidence>
<dbReference type="AlphaFoldDB" id="A0A2Z7D1M5"/>
<feature type="region of interest" description="Disordered" evidence="2">
    <location>
        <begin position="268"/>
        <end position="291"/>
    </location>
</feature>
<dbReference type="EMBL" id="KQ991031">
    <property type="protein sequence ID" value="KZV52587.1"/>
    <property type="molecule type" value="Genomic_DNA"/>
</dbReference>
<keyword evidence="1" id="KW-0175">Coiled coil</keyword>
<reference evidence="3 4" key="1">
    <citation type="journal article" date="2015" name="Proc. Natl. Acad. Sci. U.S.A.">
        <title>The resurrection genome of Boea hygrometrica: A blueprint for survival of dehydration.</title>
        <authorList>
            <person name="Xiao L."/>
            <person name="Yang G."/>
            <person name="Zhang L."/>
            <person name="Yang X."/>
            <person name="Zhao S."/>
            <person name="Ji Z."/>
            <person name="Zhou Q."/>
            <person name="Hu M."/>
            <person name="Wang Y."/>
            <person name="Chen M."/>
            <person name="Xu Y."/>
            <person name="Jin H."/>
            <person name="Xiao X."/>
            <person name="Hu G."/>
            <person name="Bao F."/>
            <person name="Hu Y."/>
            <person name="Wan P."/>
            <person name="Li L."/>
            <person name="Deng X."/>
            <person name="Kuang T."/>
            <person name="Xiang C."/>
            <person name="Zhu J.K."/>
            <person name="Oliver M.J."/>
            <person name="He Y."/>
        </authorList>
    </citation>
    <scope>NUCLEOTIDE SEQUENCE [LARGE SCALE GENOMIC DNA]</scope>
    <source>
        <strain evidence="4">cv. XS01</strain>
    </source>
</reference>
<feature type="coiled-coil region" evidence="1">
    <location>
        <begin position="166"/>
        <end position="204"/>
    </location>
</feature>
<feature type="region of interest" description="Disordered" evidence="2">
    <location>
        <begin position="1"/>
        <end position="69"/>
    </location>
</feature>
<evidence type="ECO:0000313" key="4">
    <source>
        <dbReference type="Proteomes" id="UP000250235"/>
    </source>
</evidence>
<organism evidence="3 4">
    <name type="scientific">Dorcoceras hygrometricum</name>
    <dbReference type="NCBI Taxonomy" id="472368"/>
    <lineage>
        <taxon>Eukaryota</taxon>
        <taxon>Viridiplantae</taxon>
        <taxon>Streptophyta</taxon>
        <taxon>Embryophyta</taxon>
        <taxon>Tracheophyta</taxon>
        <taxon>Spermatophyta</taxon>
        <taxon>Magnoliopsida</taxon>
        <taxon>eudicotyledons</taxon>
        <taxon>Gunneridae</taxon>
        <taxon>Pentapetalae</taxon>
        <taxon>asterids</taxon>
        <taxon>lamiids</taxon>
        <taxon>Lamiales</taxon>
        <taxon>Gesneriaceae</taxon>
        <taxon>Didymocarpoideae</taxon>
        <taxon>Trichosporeae</taxon>
        <taxon>Loxocarpinae</taxon>
        <taxon>Dorcoceras</taxon>
    </lineage>
</organism>
<gene>
    <name evidence="3" type="ORF">F511_26348</name>
</gene>
<feature type="compositionally biased region" description="Basic and acidic residues" evidence="2">
    <location>
        <begin position="273"/>
        <end position="285"/>
    </location>
</feature>
<accession>A0A2Z7D1M5</accession>
<keyword evidence="4" id="KW-1185">Reference proteome</keyword>
<evidence type="ECO:0000256" key="1">
    <source>
        <dbReference type="SAM" id="Coils"/>
    </source>
</evidence>
<feature type="compositionally biased region" description="Basic and acidic residues" evidence="2">
    <location>
        <begin position="34"/>
        <end position="52"/>
    </location>
</feature>
<evidence type="ECO:0000313" key="3">
    <source>
        <dbReference type="EMBL" id="KZV52587.1"/>
    </source>
</evidence>
<proteinExistence type="predicted"/>
<name>A0A2Z7D1M5_9LAMI</name>
<sequence length="307" mass="34500">MMTKAKMMKSLKERRSHPEGTSISHHSSKGKRKASSEGGEKRKKRHNEEKATEPAWETALQDPISEPVGTAENIPEQQSIEVPYVLLDTSAISFVAKPSGSVSLDFIRRLVLDQDFDLVKRTPDLRFLETASLHFMQTGETANRLSQARDEVVMTRRSMDGVLGLHNDLLKQLEEMRAQEDREKESLRLKLEAARADVKSSKALVSSWSGLCAQVEEPLDEVPIRIGLGVELIGLVRSSGRAARRGANKNWAYVPNWSGLCAQVKEPLEESDSENHELREKDPSFHKITFTSDSEIGLTNLEKTRKR</sequence>
<protein>
    <submittedName>
        <fullName evidence="3">CCAAT/enhancer-binding protein zeta</fullName>
    </submittedName>
</protein>
<dbReference type="Proteomes" id="UP000250235">
    <property type="component" value="Unassembled WGS sequence"/>
</dbReference>